<protein>
    <recommendedName>
        <fullName evidence="2">LysM domain-containing protein</fullName>
    </recommendedName>
</protein>
<feature type="domain" description="LysM" evidence="2">
    <location>
        <begin position="53"/>
        <end position="106"/>
    </location>
</feature>
<evidence type="ECO:0000256" key="1">
    <source>
        <dbReference type="SAM" id="Coils"/>
    </source>
</evidence>
<sequence>MLDEKASFEAKSEELRAENSELEQKIAVVRKIQDFYKTLYAEDERYLKPGEYDIYVVKPGDWLSKLAEYPEVYGWGNYARWPEIYNANRDLIKDPDLIYPGWELKIPRP</sequence>
<dbReference type="AlphaFoldDB" id="A0A1W9S2N3"/>
<dbReference type="PANTHER" id="PTHR34700:SF4">
    <property type="entry name" value="PHAGE-LIKE ELEMENT PBSX PROTEIN XKDP"/>
    <property type="match status" value="1"/>
</dbReference>
<dbReference type="InterPro" id="IPR018392">
    <property type="entry name" value="LysM"/>
</dbReference>
<keyword evidence="1" id="KW-0175">Coiled coil</keyword>
<dbReference type="PANTHER" id="PTHR34700">
    <property type="entry name" value="POTASSIUM BINDING PROTEIN KBP"/>
    <property type="match status" value="1"/>
</dbReference>
<dbReference type="Pfam" id="PF01476">
    <property type="entry name" value="LysM"/>
    <property type="match status" value="1"/>
</dbReference>
<name>A0A1W9S2N3_9BACT</name>
<accession>A0A1W9S2N3</accession>
<evidence type="ECO:0000313" key="4">
    <source>
        <dbReference type="Proteomes" id="UP000192611"/>
    </source>
</evidence>
<dbReference type="EMBL" id="NATQ01000043">
    <property type="protein sequence ID" value="OQX90560.1"/>
    <property type="molecule type" value="Genomic_DNA"/>
</dbReference>
<dbReference type="PROSITE" id="PS51782">
    <property type="entry name" value="LYSM"/>
    <property type="match status" value="1"/>
</dbReference>
<organism evidence="3 4">
    <name type="scientific">Candidatus Coatesbacteria bacterium 4484_99</name>
    <dbReference type="NCBI Taxonomy" id="1970774"/>
    <lineage>
        <taxon>Bacteria</taxon>
        <taxon>Candidatus Coatesiibacteriota</taxon>
    </lineage>
</organism>
<comment type="caution">
    <text evidence="3">The sequence shown here is derived from an EMBL/GenBank/DDBJ whole genome shotgun (WGS) entry which is preliminary data.</text>
</comment>
<proteinExistence type="predicted"/>
<feature type="coiled-coil region" evidence="1">
    <location>
        <begin position="5"/>
        <end position="32"/>
    </location>
</feature>
<dbReference type="InterPro" id="IPR036779">
    <property type="entry name" value="LysM_dom_sf"/>
</dbReference>
<dbReference type="SUPFAM" id="SSF54106">
    <property type="entry name" value="LysM domain"/>
    <property type="match status" value="1"/>
</dbReference>
<gene>
    <name evidence="3" type="ORF">B6D57_02660</name>
</gene>
<evidence type="ECO:0000259" key="2">
    <source>
        <dbReference type="PROSITE" id="PS51782"/>
    </source>
</evidence>
<dbReference type="Gene3D" id="3.10.350.10">
    <property type="entry name" value="LysM domain"/>
    <property type="match status" value="1"/>
</dbReference>
<evidence type="ECO:0000313" key="3">
    <source>
        <dbReference type="EMBL" id="OQX90560.1"/>
    </source>
</evidence>
<reference evidence="4" key="1">
    <citation type="submission" date="2017-03" db="EMBL/GenBank/DDBJ databases">
        <title>Novel pathways for hydrocarbon cycling and metabolic interdependencies in hydrothermal sediment communities.</title>
        <authorList>
            <person name="Dombrowski N."/>
            <person name="Seitz K."/>
            <person name="Teske A."/>
            <person name="Baker B."/>
        </authorList>
    </citation>
    <scope>NUCLEOTIDE SEQUENCE [LARGE SCALE GENOMIC DNA]</scope>
</reference>
<dbReference type="Proteomes" id="UP000192611">
    <property type="component" value="Unassembled WGS sequence"/>
</dbReference>
<dbReference type="CDD" id="cd00118">
    <property type="entry name" value="LysM"/>
    <property type="match status" value="1"/>
</dbReference>
<dbReference type="InterPro" id="IPR052196">
    <property type="entry name" value="Bact_Kbp"/>
</dbReference>